<keyword evidence="10" id="KW-1185">Reference proteome</keyword>
<keyword evidence="4" id="KW-0067">ATP-binding</keyword>
<dbReference type="GO" id="GO:0016874">
    <property type="term" value="F:ligase activity"/>
    <property type="evidence" value="ECO:0007669"/>
    <property type="project" value="UniProtKB-KW"/>
</dbReference>
<dbReference type="InterPro" id="IPR002316">
    <property type="entry name" value="Pro-tRNA-ligase_IIa"/>
</dbReference>
<reference evidence="11" key="1">
    <citation type="submission" date="2025-08" db="UniProtKB">
        <authorList>
            <consortium name="RefSeq"/>
        </authorList>
    </citation>
    <scope>IDENTIFICATION</scope>
    <source>
        <tissue evidence="11">Whole Larva</tissue>
    </source>
</reference>
<dbReference type="SUPFAM" id="SSF52954">
    <property type="entry name" value="Class II aaRS ABD-related"/>
    <property type="match status" value="1"/>
</dbReference>
<dbReference type="Pfam" id="PF00587">
    <property type="entry name" value="tRNA-synt_2b"/>
    <property type="match status" value="1"/>
</dbReference>
<evidence type="ECO:0000256" key="6">
    <source>
        <dbReference type="ARBA" id="ARBA00023146"/>
    </source>
</evidence>
<dbReference type="InterPro" id="IPR036621">
    <property type="entry name" value="Anticodon-bd_dom_sf"/>
</dbReference>
<keyword evidence="5" id="KW-0648">Protein biosynthesis</keyword>
<dbReference type="CDD" id="cd00779">
    <property type="entry name" value="ProRS_core_prok"/>
    <property type="match status" value="1"/>
</dbReference>
<dbReference type="InterPro" id="IPR050062">
    <property type="entry name" value="Pro-tRNA_synthetase"/>
</dbReference>
<keyword evidence="2 11" id="KW-0436">Ligase</keyword>
<dbReference type="Proteomes" id="UP000695000">
    <property type="component" value="Unplaced"/>
</dbReference>
<sequence>MNKIRIVHRSSRLFQPLNPVQKNIQAKNVDLTSLSQKLMLDLGIIKQSSPGSFHYLPLAVRSLNKLTKIVDEEMANIDAQKVIFPTLTYSKLWEKTGRISDVDSELFKVKDRHDGSYILSPTHEEAAADLLATITPMSYKQFPLKLYQISSKFRDEMKPRFGLMRARQFIMKDLYSFDLNMELARATYDQVCEAYERIFKLIGINFVKVLGTTGNMGGSISNEFHFISKIGEDKILSCGSCGYRANVELAGDELQCPVCGNNDKDLIKNGIEVGHTFLLGEKYSKPLNANFMGINSNAVALQMGSYGLGISRILAAAIEVGSLEHEIRWPDVLAPYSIIIISPKDGSKEDSAVKDLPLEMYRTLDGVFCDEVLLDDRNALTIGKRVLDAKRTGYPYIVVVGSKATETPARLEVIDVKNDEQHYLSKDQLVDFLQGNCANKSHSVTN</sequence>
<evidence type="ECO:0000313" key="10">
    <source>
        <dbReference type="Proteomes" id="UP000695000"/>
    </source>
</evidence>
<evidence type="ECO:0000256" key="1">
    <source>
        <dbReference type="ARBA" id="ARBA00012831"/>
    </source>
</evidence>
<keyword evidence="3" id="KW-0547">Nucleotide-binding</keyword>
<organism evidence="10 11">
    <name type="scientific">Nicrophorus vespilloides</name>
    <name type="common">Boreal carrion beetle</name>
    <dbReference type="NCBI Taxonomy" id="110193"/>
    <lineage>
        <taxon>Eukaryota</taxon>
        <taxon>Metazoa</taxon>
        <taxon>Ecdysozoa</taxon>
        <taxon>Arthropoda</taxon>
        <taxon>Hexapoda</taxon>
        <taxon>Insecta</taxon>
        <taxon>Pterygota</taxon>
        <taxon>Neoptera</taxon>
        <taxon>Endopterygota</taxon>
        <taxon>Coleoptera</taxon>
        <taxon>Polyphaga</taxon>
        <taxon>Staphyliniformia</taxon>
        <taxon>Silphidae</taxon>
        <taxon>Nicrophorinae</taxon>
        <taxon>Nicrophorus</taxon>
    </lineage>
</organism>
<dbReference type="PRINTS" id="PR01046">
    <property type="entry name" value="TRNASYNTHPRO"/>
</dbReference>
<dbReference type="PROSITE" id="PS50862">
    <property type="entry name" value="AA_TRNA_LIGASE_II"/>
    <property type="match status" value="1"/>
</dbReference>
<dbReference type="Pfam" id="PF03129">
    <property type="entry name" value="HGTP_anticodon"/>
    <property type="match status" value="1"/>
</dbReference>
<dbReference type="EC" id="6.1.1.15" evidence="1"/>
<evidence type="ECO:0000313" key="11">
    <source>
        <dbReference type="RefSeq" id="XP_017782213.1"/>
    </source>
</evidence>
<evidence type="ECO:0000256" key="3">
    <source>
        <dbReference type="ARBA" id="ARBA00022741"/>
    </source>
</evidence>
<dbReference type="Gene3D" id="3.40.50.800">
    <property type="entry name" value="Anticodon-binding domain"/>
    <property type="match status" value="1"/>
</dbReference>
<feature type="domain" description="Aminoacyl-transfer RNA synthetases class-II family profile" evidence="9">
    <location>
        <begin position="30"/>
        <end position="330"/>
    </location>
</feature>
<evidence type="ECO:0000256" key="8">
    <source>
        <dbReference type="ARBA" id="ARBA00047671"/>
    </source>
</evidence>
<dbReference type="GeneID" id="108566706"/>
<keyword evidence="6" id="KW-0030">Aminoacyl-tRNA synthetase</keyword>
<dbReference type="InterPro" id="IPR002314">
    <property type="entry name" value="aa-tRNA-synt_IIb"/>
</dbReference>
<dbReference type="InterPro" id="IPR004154">
    <property type="entry name" value="Anticodon-bd"/>
</dbReference>
<dbReference type="InterPro" id="IPR033730">
    <property type="entry name" value="ProRS_core_prok"/>
</dbReference>
<dbReference type="Gene3D" id="3.30.930.10">
    <property type="entry name" value="Bira Bifunctional Protein, Domain 2"/>
    <property type="match status" value="1"/>
</dbReference>
<evidence type="ECO:0000256" key="7">
    <source>
        <dbReference type="ARBA" id="ARBA00029731"/>
    </source>
</evidence>
<protein>
    <recommendedName>
        <fullName evidence="1">proline--tRNA ligase</fullName>
        <ecNumber evidence="1">6.1.1.15</ecNumber>
    </recommendedName>
    <alternativeName>
        <fullName evidence="7">Prolyl-tRNA synthetase</fullName>
    </alternativeName>
</protein>
<gene>
    <name evidence="11" type="primary">LOC108566706</name>
</gene>
<dbReference type="PANTHER" id="PTHR42753">
    <property type="entry name" value="MITOCHONDRIAL RIBOSOME PROTEIN L39/PROLYL-TRNA LIGASE FAMILY MEMBER"/>
    <property type="match status" value="1"/>
</dbReference>
<evidence type="ECO:0000256" key="2">
    <source>
        <dbReference type="ARBA" id="ARBA00022598"/>
    </source>
</evidence>
<name>A0ABM1N5W3_NICVS</name>
<dbReference type="InterPro" id="IPR006195">
    <property type="entry name" value="aa-tRNA-synth_II"/>
</dbReference>
<dbReference type="SUPFAM" id="SSF55681">
    <property type="entry name" value="Class II aaRS and biotin synthetases"/>
    <property type="match status" value="1"/>
</dbReference>
<comment type="catalytic activity">
    <reaction evidence="8">
        <text>tRNA(Pro) + L-proline + ATP = L-prolyl-tRNA(Pro) + AMP + diphosphate</text>
        <dbReference type="Rhea" id="RHEA:14305"/>
        <dbReference type="Rhea" id="RHEA-COMP:9700"/>
        <dbReference type="Rhea" id="RHEA-COMP:9702"/>
        <dbReference type="ChEBI" id="CHEBI:30616"/>
        <dbReference type="ChEBI" id="CHEBI:33019"/>
        <dbReference type="ChEBI" id="CHEBI:60039"/>
        <dbReference type="ChEBI" id="CHEBI:78442"/>
        <dbReference type="ChEBI" id="CHEBI:78532"/>
        <dbReference type="ChEBI" id="CHEBI:456215"/>
        <dbReference type="EC" id="6.1.1.15"/>
    </reaction>
</comment>
<evidence type="ECO:0000256" key="4">
    <source>
        <dbReference type="ARBA" id="ARBA00022840"/>
    </source>
</evidence>
<proteinExistence type="predicted"/>
<evidence type="ECO:0000259" key="9">
    <source>
        <dbReference type="PROSITE" id="PS50862"/>
    </source>
</evidence>
<dbReference type="RefSeq" id="XP_017782213.1">
    <property type="nucleotide sequence ID" value="XM_017926724.1"/>
</dbReference>
<accession>A0ABM1N5W3</accession>
<evidence type="ECO:0000256" key="5">
    <source>
        <dbReference type="ARBA" id="ARBA00022917"/>
    </source>
</evidence>
<dbReference type="InterPro" id="IPR045864">
    <property type="entry name" value="aa-tRNA-synth_II/BPL/LPL"/>
</dbReference>
<dbReference type="PANTHER" id="PTHR42753:SF10">
    <property type="entry name" value="PROLINE--TRNA LIGASE, MITOCHONDRIAL-RELATED"/>
    <property type="match status" value="1"/>
</dbReference>